<dbReference type="Gene3D" id="1.10.10.10">
    <property type="entry name" value="Winged helix-like DNA-binding domain superfamily/Winged helix DNA-binding domain"/>
    <property type="match status" value="1"/>
</dbReference>
<keyword evidence="1" id="KW-0238">DNA-binding</keyword>
<sequence length="141" mass="16721">MNTRQELTYEFLSNYRKLNKMTRAHLNDMLEPMLPFNEFMVLRLVHEQDHPNVSRIADLLSVSCSHITSVSERLIKKGYLTRVRASEDRRVVLLQLTEEGERVARTVEATITEYFHRKLENVTDDEMIVFNRLLKKLLEEN</sequence>
<gene>
    <name evidence="3" type="ORF">GS18_0208100</name>
</gene>
<dbReference type="InterPro" id="IPR000835">
    <property type="entry name" value="HTH_MarR-typ"/>
</dbReference>
<dbReference type="PANTHER" id="PTHR33164">
    <property type="entry name" value="TRANSCRIPTIONAL REGULATOR, MARR FAMILY"/>
    <property type="match status" value="1"/>
</dbReference>
<evidence type="ECO:0000259" key="2">
    <source>
        <dbReference type="PROSITE" id="PS50995"/>
    </source>
</evidence>
<dbReference type="PANTHER" id="PTHR33164:SF67">
    <property type="entry name" value="TRANSCRIPTIONAL REGULATOR, MARR FAMILY"/>
    <property type="match status" value="1"/>
</dbReference>
<dbReference type="Proteomes" id="UP000028549">
    <property type="component" value="Unassembled WGS sequence"/>
</dbReference>
<name>A0A084H0Y4_METID</name>
<proteinExistence type="predicted"/>
<dbReference type="InterPro" id="IPR036390">
    <property type="entry name" value="WH_DNA-bd_sf"/>
</dbReference>
<dbReference type="Pfam" id="PF01047">
    <property type="entry name" value="MarR"/>
    <property type="match status" value="1"/>
</dbReference>
<protein>
    <recommendedName>
        <fullName evidence="2">HTH marR-type domain-containing protein</fullName>
    </recommendedName>
</protein>
<keyword evidence="4" id="KW-1185">Reference proteome</keyword>
<dbReference type="AlphaFoldDB" id="A0A084H0Y4"/>
<comment type="caution">
    <text evidence="3">The sequence shown here is derived from an EMBL/GenBank/DDBJ whole genome shotgun (WGS) entry which is preliminary data.</text>
</comment>
<evidence type="ECO:0000256" key="1">
    <source>
        <dbReference type="ARBA" id="ARBA00023125"/>
    </source>
</evidence>
<accession>A0A084H0Y4</accession>
<dbReference type="PRINTS" id="PR00598">
    <property type="entry name" value="HTHMARR"/>
</dbReference>
<dbReference type="SMART" id="SM00347">
    <property type="entry name" value="HTH_MARR"/>
    <property type="match status" value="1"/>
</dbReference>
<organism evidence="3 4">
    <name type="scientific">Metabacillus indicus</name>
    <name type="common">Bacillus indicus</name>
    <dbReference type="NCBI Taxonomy" id="246786"/>
    <lineage>
        <taxon>Bacteria</taxon>
        <taxon>Bacillati</taxon>
        <taxon>Bacillota</taxon>
        <taxon>Bacilli</taxon>
        <taxon>Bacillales</taxon>
        <taxon>Bacillaceae</taxon>
        <taxon>Metabacillus</taxon>
    </lineage>
</organism>
<dbReference type="GO" id="GO:0003700">
    <property type="term" value="F:DNA-binding transcription factor activity"/>
    <property type="evidence" value="ECO:0007669"/>
    <property type="project" value="InterPro"/>
</dbReference>
<dbReference type="EMBL" id="JNVC02000003">
    <property type="protein sequence ID" value="KEZ53246.1"/>
    <property type="molecule type" value="Genomic_DNA"/>
</dbReference>
<dbReference type="SUPFAM" id="SSF46785">
    <property type="entry name" value="Winged helix' DNA-binding domain"/>
    <property type="match status" value="1"/>
</dbReference>
<dbReference type="InterPro" id="IPR036388">
    <property type="entry name" value="WH-like_DNA-bd_sf"/>
</dbReference>
<reference evidence="3 4" key="1">
    <citation type="journal article" date="2005" name="Int. J. Syst. Evol. Microbiol.">
        <title>Bacillus cibi sp. nov., isolated from jeotgal, a traditional Korean fermented seafood.</title>
        <authorList>
            <person name="Yoon J.H."/>
            <person name="Lee C.H."/>
            <person name="Oh T.K."/>
        </authorList>
    </citation>
    <scope>NUCLEOTIDE SEQUENCE [LARGE SCALE GENOMIC DNA]</scope>
    <source>
        <strain evidence="3 4">DSM 16189</strain>
    </source>
</reference>
<dbReference type="STRING" id="246786.GS18_0208100"/>
<evidence type="ECO:0000313" key="4">
    <source>
        <dbReference type="Proteomes" id="UP000028549"/>
    </source>
</evidence>
<dbReference type="GO" id="GO:0006950">
    <property type="term" value="P:response to stress"/>
    <property type="evidence" value="ECO:0007669"/>
    <property type="project" value="TreeGrafter"/>
</dbReference>
<dbReference type="OrthoDB" id="288929at2"/>
<dbReference type="InterPro" id="IPR039422">
    <property type="entry name" value="MarR/SlyA-like"/>
</dbReference>
<evidence type="ECO:0000313" key="3">
    <source>
        <dbReference type="EMBL" id="KEZ53246.1"/>
    </source>
</evidence>
<dbReference type="PROSITE" id="PS50995">
    <property type="entry name" value="HTH_MARR_2"/>
    <property type="match status" value="1"/>
</dbReference>
<dbReference type="RefSeq" id="WP_029565885.1">
    <property type="nucleotide sequence ID" value="NZ_CANLZQ010000004.1"/>
</dbReference>
<feature type="domain" description="HTH marR-type" evidence="2">
    <location>
        <begin position="4"/>
        <end position="139"/>
    </location>
</feature>
<dbReference type="GO" id="GO:0003677">
    <property type="term" value="F:DNA binding"/>
    <property type="evidence" value="ECO:0007669"/>
    <property type="project" value="UniProtKB-KW"/>
</dbReference>